<keyword evidence="2" id="KW-1185">Reference proteome</keyword>
<dbReference type="AlphaFoldDB" id="A0A075RB89"/>
<accession>A0A075RB89</accession>
<dbReference type="Proteomes" id="UP000005850">
    <property type="component" value="Chromosome"/>
</dbReference>
<evidence type="ECO:0000313" key="1">
    <source>
        <dbReference type="EMBL" id="AIG28661.1"/>
    </source>
</evidence>
<evidence type="ECO:0000313" key="2">
    <source>
        <dbReference type="Proteomes" id="UP000005850"/>
    </source>
</evidence>
<name>A0A075RB89_BRELA</name>
<reference evidence="1 2" key="1">
    <citation type="journal article" date="2011" name="J. Bacteriol.">
        <title>Genome sequence of Brevibacillus laterosporus LMG 15441, a pathogen of invertebrates.</title>
        <authorList>
            <person name="Djukic M."/>
            <person name="Poehlein A."/>
            <person name="Thurmer A."/>
            <person name="Daniel R."/>
        </authorList>
    </citation>
    <scope>NUCLEOTIDE SEQUENCE [LARGE SCALE GENOMIC DNA]</scope>
    <source>
        <strain evidence="1 2">LMG 15441</strain>
    </source>
</reference>
<sequence>MLLTKIGNGKDFIIYSILQIVVKVGAILRELVEGKSRDLLAKELGHKNYKTLDIYMRRKNLLANAAQCQKFATDL</sequence>
<proteinExistence type="predicted"/>
<dbReference type="EMBL" id="CP007806">
    <property type="protein sequence ID" value="AIG28661.1"/>
    <property type="molecule type" value="Genomic_DNA"/>
</dbReference>
<protein>
    <submittedName>
        <fullName evidence="1">Uncharacterized protein</fullName>
    </submittedName>
</protein>
<organism evidence="1 2">
    <name type="scientific">Brevibacillus laterosporus LMG 15441</name>
    <dbReference type="NCBI Taxonomy" id="1042163"/>
    <lineage>
        <taxon>Bacteria</taxon>
        <taxon>Bacillati</taxon>
        <taxon>Bacillota</taxon>
        <taxon>Bacilli</taxon>
        <taxon>Bacillales</taxon>
        <taxon>Paenibacillaceae</taxon>
        <taxon>Brevibacillus</taxon>
    </lineage>
</organism>
<dbReference type="RefSeq" id="WP_041752422.1">
    <property type="nucleotide sequence ID" value="NZ_CP007806.1"/>
</dbReference>
<gene>
    <name evidence="1" type="ORF">BRLA_c043970</name>
</gene>
<dbReference type="HOGENOM" id="CLU_2663914_0_0_9"/>
<dbReference type="KEGG" id="blr:BRLA_c043970"/>